<dbReference type="RefSeq" id="WP_096052162.1">
    <property type="nucleotide sequence ID" value="NZ_CP023315.3"/>
</dbReference>
<sequence length="416" mass="47707">MKTAGYDDWLEKANLDDHSRRKHKILREYFRQYLIVRCQLPKRERFRIAIVDGFAGAGRYNCGASGSPLIFLEELETTLELINTQRAVQGINPIEIEAMLVFNDASPDVVDLLRSRCEPLVAAVKDKPSKLHIQMRYFSDPFEVAYPAMKAVVEGGRYRSVIFNLDQYGHADVQVPTVQDIMRITASTEVFYTFAIQTLMTYLSQRDPALLERQLRHLSLSPEQLRHLDDKLLSKQEWLGAAEKTVYEALKACAPYVSPFSIRNPDGWRYWMLHLANNYRARQVYNDVLHENGELDHFGRSGLRMFNYNPANEGRLYLFKEDDRAAARNQLNSDIPKLVMEAGDVMPMSDFYESAYSATPAHKDDIHAAMLENPDLEVITPDGGVRRKGNTISVEDTIRLKLQRSFFPMFGSNPKT</sequence>
<dbReference type="NCBIfam" id="TIGR04474">
    <property type="entry name" value="tcm_partner"/>
    <property type="match status" value="1"/>
</dbReference>
<evidence type="ECO:0000313" key="2">
    <source>
        <dbReference type="Proteomes" id="UP000217311"/>
    </source>
</evidence>
<organism evidence="1 2">
    <name type="scientific">Caulobacter vibrioides</name>
    <name type="common">Caulobacter crescentus</name>
    <dbReference type="NCBI Taxonomy" id="155892"/>
    <lineage>
        <taxon>Bacteria</taxon>
        <taxon>Pseudomonadati</taxon>
        <taxon>Pseudomonadota</taxon>
        <taxon>Alphaproteobacteria</taxon>
        <taxon>Caulobacterales</taxon>
        <taxon>Caulobacteraceae</taxon>
        <taxon>Caulobacter</taxon>
    </lineage>
</organism>
<accession>A0A290MLU1</accession>
<dbReference type="AlphaFoldDB" id="A0A290MLU1"/>
<proteinExistence type="predicted"/>
<dbReference type="InterPro" id="IPR031009">
    <property type="entry name" value="Tcm_partner"/>
</dbReference>
<name>A0A290MLU1_CAUVI</name>
<reference evidence="2" key="1">
    <citation type="submission" date="2017-09" db="EMBL/GenBank/DDBJ databases">
        <title>Genome evolution observed in wild isolates of Caulobacter crescentus.</title>
        <authorList>
            <person name="Ely B."/>
            <person name="Wilson K."/>
            <person name="Scott D."/>
        </authorList>
    </citation>
    <scope>NUCLEOTIDE SEQUENCE [LARGE SCALE GENOMIC DNA]</scope>
    <source>
        <strain evidence="2">CB13b1a</strain>
    </source>
</reference>
<evidence type="ECO:0000313" key="1">
    <source>
        <dbReference type="EMBL" id="ATC32755.1"/>
    </source>
</evidence>
<evidence type="ECO:0008006" key="3">
    <source>
        <dbReference type="Google" id="ProtNLM"/>
    </source>
</evidence>
<protein>
    <recommendedName>
        <fullName evidence="3">Three-Cys-motif partner protein TcmP</fullName>
    </recommendedName>
</protein>
<gene>
    <name evidence="1" type="ORF">CA606_10595</name>
</gene>
<dbReference type="Proteomes" id="UP000217311">
    <property type="component" value="Chromosome"/>
</dbReference>
<dbReference type="EMBL" id="CP023315">
    <property type="protein sequence ID" value="ATC32755.1"/>
    <property type="molecule type" value="Genomic_DNA"/>
</dbReference>